<gene>
    <name evidence="1" type="ORF">Bhyg_11098</name>
</gene>
<evidence type="ECO:0000313" key="1">
    <source>
        <dbReference type="EMBL" id="KAJ6638363.1"/>
    </source>
</evidence>
<comment type="caution">
    <text evidence="1">The sequence shown here is derived from an EMBL/GenBank/DDBJ whole genome shotgun (WGS) entry which is preliminary data.</text>
</comment>
<accession>A0A9Q0MUR5</accession>
<dbReference type="EMBL" id="WJQU01000003">
    <property type="protein sequence ID" value="KAJ6638363.1"/>
    <property type="molecule type" value="Genomic_DNA"/>
</dbReference>
<dbReference type="Proteomes" id="UP001151699">
    <property type="component" value="Chromosome X"/>
</dbReference>
<feature type="non-terminal residue" evidence="1">
    <location>
        <position position="1"/>
    </location>
</feature>
<name>A0A9Q0MUR5_9DIPT</name>
<dbReference type="AlphaFoldDB" id="A0A9Q0MUR5"/>
<keyword evidence="2" id="KW-1185">Reference proteome</keyword>
<protein>
    <submittedName>
        <fullName evidence="1">Uncharacterized protein</fullName>
    </submittedName>
</protein>
<reference evidence="1" key="1">
    <citation type="submission" date="2022-07" db="EMBL/GenBank/DDBJ databases">
        <authorList>
            <person name="Trinca V."/>
            <person name="Uliana J.V.C."/>
            <person name="Torres T.T."/>
            <person name="Ward R.J."/>
            <person name="Monesi N."/>
        </authorList>
    </citation>
    <scope>NUCLEOTIDE SEQUENCE</scope>
    <source>
        <strain evidence="1">HSMRA1968</strain>
        <tissue evidence="1">Whole embryos</tissue>
    </source>
</reference>
<organism evidence="1 2">
    <name type="scientific">Pseudolycoriella hygida</name>
    <dbReference type="NCBI Taxonomy" id="35572"/>
    <lineage>
        <taxon>Eukaryota</taxon>
        <taxon>Metazoa</taxon>
        <taxon>Ecdysozoa</taxon>
        <taxon>Arthropoda</taxon>
        <taxon>Hexapoda</taxon>
        <taxon>Insecta</taxon>
        <taxon>Pterygota</taxon>
        <taxon>Neoptera</taxon>
        <taxon>Endopterygota</taxon>
        <taxon>Diptera</taxon>
        <taxon>Nematocera</taxon>
        <taxon>Sciaroidea</taxon>
        <taxon>Sciaridae</taxon>
        <taxon>Pseudolycoriella</taxon>
    </lineage>
</organism>
<sequence>MKNVAKKEKKINELLESNKVLRRITKARSKRNSDSPLNVNLDQYIDHQPSCRPEKQLSKSCIALHNYEDGIEITSSEDNKIRIQIKYDDDSSVNTPSVEKLPSNISCDNTGVTRVTTNFNGNCHFNEKAIDVPDNFHWNA</sequence>
<evidence type="ECO:0000313" key="2">
    <source>
        <dbReference type="Proteomes" id="UP001151699"/>
    </source>
</evidence>
<proteinExistence type="predicted"/>